<sequence length="188" mass="20965">MKLLERIAAFGAGLTAWLAGAVMLLMMLQITLDVVCKYLFNWPIPMTLETVATYYMVALVFLPLGQVTRKEDHLEVELFTQNLGPRALGWVKLFGCLIGLAYVGILCNEAIDEALKMTRRGEVWETATMDLQVWPTRWFLPVGGVLMLLWLFLHAVDSVAVALTGRHVLSETDPHGPISDPDHITLAD</sequence>
<keyword evidence="3" id="KW-1003">Cell membrane</keyword>
<evidence type="ECO:0000259" key="10">
    <source>
        <dbReference type="Pfam" id="PF04290"/>
    </source>
</evidence>
<evidence type="ECO:0000256" key="2">
    <source>
        <dbReference type="ARBA" id="ARBA00022448"/>
    </source>
</evidence>
<dbReference type="InterPro" id="IPR055348">
    <property type="entry name" value="DctQ"/>
</dbReference>
<dbReference type="Proteomes" id="UP000199377">
    <property type="component" value="Unassembled WGS sequence"/>
</dbReference>
<organism evidence="11 12">
    <name type="scientific">Albimonas pacifica</name>
    <dbReference type="NCBI Taxonomy" id="1114924"/>
    <lineage>
        <taxon>Bacteria</taxon>
        <taxon>Pseudomonadati</taxon>
        <taxon>Pseudomonadota</taxon>
        <taxon>Alphaproteobacteria</taxon>
        <taxon>Rhodobacterales</taxon>
        <taxon>Paracoccaceae</taxon>
        <taxon>Albimonas</taxon>
    </lineage>
</organism>
<dbReference type="PANTHER" id="PTHR35011:SF10">
    <property type="entry name" value="TRAP TRANSPORTER SMALL PERMEASE PROTEIN"/>
    <property type="match status" value="1"/>
</dbReference>
<protein>
    <recommendedName>
        <fullName evidence="9">TRAP transporter small permease protein</fullName>
    </recommendedName>
</protein>
<comment type="function">
    <text evidence="9">Part of the tripartite ATP-independent periplasmic (TRAP) transport system.</text>
</comment>
<name>A0A1I3P445_9RHOB</name>
<reference evidence="11 12" key="1">
    <citation type="submission" date="2016-10" db="EMBL/GenBank/DDBJ databases">
        <authorList>
            <person name="de Groot N.N."/>
        </authorList>
    </citation>
    <scope>NUCLEOTIDE SEQUENCE [LARGE SCALE GENOMIC DNA]</scope>
    <source>
        <strain evidence="11 12">CGMCC 1.11030</strain>
    </source>
</reference>
<evidence type="ECO:0000256" key="8">
    <source>
        <dbReference type="ARBA" id="ARBA00038436"/>
    </source>
</evidence>
<evidence type="ECO:0000256" key="5">
    <source>
        <dbReference type="ARBA" id="ARBA00022692"/>
    </source>
</evidence>
<keyword evidence="2 9" id="KW-0813">Transport</keyword>
<comment type="subcellular location">
    <subcellularLocation>
        <location evidence="1 9">Cell inner membrane</location>
        <topology evidence="1 9">Multi-pass membrane protein</topology>
    </subcellularLocation>
</comment>
<dbReference type="GO" id="GO:0015740">
    <property type="term" value="P:C4-dicarboxylate transport"/>
    <property type="evidence" value="ECO:0007669"/>
    <property type="project" value="TreeGrafter"/>
</dbReference>
<keyword evidence="4 9" id="KW-0997">Cell inner membrane</keyword>
<keyword evidence="5 9" id="KW-0812">Transmembrane</keyword>
<dbReference type="STRING" id="1114924.SAMN05216258_11556"/>
<dbReference type="GO" id="GO:0022857">
    <property type="term" value="F:transmembrane transporter activity"/>
    <property type="evidence" value="ECO:0007669"/>
    <property type="project" value="UniProtKB-UniRule"/>
</dbReference>
<evidence type="ECO:0000256" key="6">
    <source>
        <dbReference type="ARBA" id="ARBA00022989"/>
    </source>
</evidence>
<dbReference type="RefSeq" id="WP_092865458.1">
    <property type="nucleotide sequence ID" value="NZ_FOQH01000015.1"/>
</dbReference>
<accession>A0A1I3P445</accession>
<keyword evidence="12" id="KW-1185">Reference proteome</keyword>
<feature type="transmembrane region" description="Helical" evidence="9">
    <location>
        <begin position="52"/>
        <end position="68"/>
    </location>
</feature>
<keyword evidence="6 9" id="KW-1133">Transmembrane helix</keyword>
<dbReference type="AlphaFoldDB" id="A0A1I3P445"/>
<evidence type="ECO:0000256" key="9">
    <source>
        <dbReference type="RuleBase" id="RU369079"/>
    </source>
</evidence>
<dbReference type="PANTHER" id="PTHR35011">
    <property type="entry name" value="2,3-DIKETO-L-GULONATE TRAP TRANSPORTER SMALL PERMEASE PROTEIN YIAM"/>
    <property type="match status" value="1"/>
</dbReference>
<dbReference type="Pfam" id="PF04290">
    <property type="entry name" value="DctQ"/>
    <property type="match status" value="1"/>
</dbReference>
<dbReference type="EMBL" id="FOQH01000015">
    <property type="protein sequence ID" value="SFJ16304.1"/>
    <property type="molecule type" value="Genomic_DNA"/>
</dbReference>
<evidence type="ECO:0000313" key="12">
    <source>
        <dbReference type="Proteomes" id="UP000199377"/>
    </source>
</evidence>
<dbReference type="InterPro" id="IPR007387">
    <property type="entry name" value="TRAP_DctQ"/>
</dbReference>
<proteinExistence type="inferred from homology"/>
<feature type="transmembrane region" description="Helical" evidence="9">
    <location>
        <begin position="138"/>
        <end position="156"/>
    </location>
</feature>
<feature type="domain" description="Tripartite ATP-independent periplasmic transporters DctQ component" evidence="10">
    <location>
        <begin position="26"/>
        <end position="158"/>
    </location>
</feature>
<dbReference type="OrthoDB" id="4250245at2"/>
<evidence type="ECO:0000313" key="11">
    <source>
        <dbReference type="EMBL" id="SFJ16304.1"/>
    </source>
</evidence>
<gene>
    <name evidence="11" type="ORF">SAMN05216258_11556</name>
</gene>
<evidence type="ECO:0000256" key="7">
    <source>
        <dbReference type="ARBA" id="ARBA00023136"/>
    </source>
</evidence>
<evidence type="ECO:0000256" key="4">
    <source>
        <dbReference type="ARBA" id="ARBA00022519"/>
    </source>
</evidence>
<feature type="transmembrane region" description="Helical" evidence="9">
    <location>
        <begin position="89"/>
        <end position="111"/>
    </location>
</feature>
<comment type="subunit">
    <text evidence="9">The complex comprises the extracytoplasmic solute receptor protein and the two transmembrane proteins.</text>
</comment>
<evidence type="ECO:0000256" key="1">
    <source>
        <dbReference type="ARBA" id="ARBA00004429"/>
    </source>
</evidence>
<comment type="similarity">
    <text evidence="8 9">Belongs to the TRAP transporter small permease family.</text>
</comment>
<keyword evidence="7 9" id="KW-0472">Membrane</keyword>
<feature type="transmembrane region" description="Helical" evidence="9">
    <location>
        <begin position="7"/>
        <end position="32"/>
    </location>
</feature>
<evidence type="ECO:0000256" key="3">
    <source>
        <dbReference type="ARBA" id="ARBA00022475"/>
    </source>
</evidence>
<dbReference type="GO" id="GO:0005886">
    <property type="term" value="C:plasma membrane"/>
    <property type="evidence" value="ECO:0007669"/>
    <property type="project" value="UniProtKB-SubCell"/>
</dbReference>